<proteinExistence type="predicted"/>
<reference evidence="3" key="2">
    <citation type="submission" date="2015-01" db="EMBL/GenBank/DDBJ databases">
        <title>Evolutionary Origins and Diversification of the Mycorrhizal Mutualists.</title>
        <authorList>
            <consortium name="DOE Joint Genome Institute"/>
            <consortium name="Mycorrhizal Genomics Consortium"/>
            <person name="Kohler A."/>
            <person name="Kuo A."/>
            <person name="Nagy L.G."/>
            <person name="Floudas D."/>
            <person name="Copeland A."/>
            <person name="Barry K.W."/>
            <person name="Cichocki N."/>
            <person name="Veneault-Fourrey C."/>
            <person name="LaButti K."/>
            <person name="Lindquist E.A."/>
            <person name="Lipzen A."/>
            <person name="Lundell T."/>
            <person name="Morin E."/>
            <person name="Murat C."/>
            <person name="Riley R."/>
            <person name="Ohm R."/>
            <person name="Sun H."/>
            <person name="Tunlid A."/>
            <person name="Henrissat B."/>
            <person name="Grigoriev I.V."/>
            <person name="Hibbett D.S."/>
            <person name="Martin F."/>
        </authorList>
    </citation>
    <scope>NUCLEOTIDE SEQUENCE [LARGE SCALE GENOMIC DNA]</scope>
    <source>
        <strain evidence="3">F 1598</strain>
    </source>
</reference>
<keyword evidence="3" id="KW-1185">Reference proteome</keyword>
<gene>
    <name evidence="2" type="ORF">PILCRDRAFT_7931</name>
</gene>
<evidence type="ECO:0000256" key="1">
    <source>
        <dbReference type="SAM" id="SignalP"/>
    </source>
</evidence>
<keyword evidence="1" id="KW-0732">Signal</keyword>
<evidence type="ECO:0000313" key="2">
    <source>
        <dbReference type="EMBL" id="KIM82567.1"/>
    </source>
</evidence>
<organism evidence="2 3">
    <name type="scientific">Piloderma croceum (strain F 1598)</name>
    <dbReference type="NCBI Taxonomy" id="765440"/>
    <lineage>
        <taxon>Eukaryota</taxon>
        <taxon>Fungi</taxon>
        <taxon>Dikarya</taxon>
        <taxon>Basidiomycota</taxon>
        <taxon>Agaricomycotina</taxon>
        <taxon>Agaricomycetes</taxon>
        <taxon>Agaricomycetidae</taxon>
        <taxon>Atheliales</taxon>
        <taxon>Atheliaceae</taxon>
        <taxon>Piloderma</taxon>
    </lineage>
</organism>
<protein>
    <recommendedName>
        <fullName evidence="4">Transmembrane protein</fullName>
    </recommendedName>
</protein>
<evidence type="ECO:0008006" key="4">
    <source>
        <dbReference type="Google" id="ProtNLM"/>
    </source>
</evidence>
<evidence type="ECO:0000313" key="3">
    <source>
        <dbReference type="Proteomes" id="UP000054166"/>
    </source>
</evidence>
<sequence>MTQISRLFTFVLLFFCFVQLVSSTPFESNAAVVAVENKKANLAVVSTLYLPDFPPPYFWIIQANAAQTSRNAVATLSVAVAVAAGGVLSSLL</sequence>
<dbReference type="AlphaFoldDB" id="A0A0C3BYV3"/>
<name>A0A0C3BYV3_PILCF</name>
<reference evidence="2 3" key="1">
    <citation type="submission" date="2014-04" db="EMBL/GenBank/DDBJ databases">
        <authorList>
            <consortium name="DOE Joint Genome Institute"/>
            <person name="Kuo A."/>
            <person name="Tarkka M."/>
            <person name="Buscot F."/>
            <person name="Kohler A."/>
            <person name="Nagy L.G."/>
            <person name="Floudas D."/>
            <person name="Copeland A."/>
            <person name="Barry K.W."/>
            <person name="Cichocki N."/>
            <person name="Veneault-Fourrey C."/>
            <person name="LaButti K."/>
            <person name="Lindquist E.A."/>
            <person name="Lipzen A."/>
            <person name="Lundell T."/>
            <person name="Morin E."/>
            <person name="Murat C."/>
            <person name="Sun H."/>
            <person name="Tunlid A."/>
            <person name="Henrissat B."/>
            <person name="Grigoriev I.V."/>
            <person name="Hibbett D.S."/>
            <person name="Martin F."/>
            <person name="Nordberg H.P."/>
            <person name="Cantor M.N."/>
            <person name="Hua S.X."/>
        </authorList>
    </citation>
    <scope>NUCLEOTIDE SEQUENCE [LARGE SCALE GENOMIC DNA]</scope>
    <source>
        <strain evidence="2 3">F 1598</strain>
    </source>
</reference>
<feature type="signal peptide" evidence="1">
    <location>
        <begin position="1"/>
        <end position="23"/>
    </location>
</feature>
<dbReference type="InParanoid" id="A0A0C3BYV3"/>
<accession>A0A0C3BYV3</accession>
<feature type="chain" id="PRO_5002161947" description="Transmembrane protein" evidence="1">
    <location>
        <begin position="24"/>
        <end position="92"/>
    </location>
</feature>
<dbReference type="Proteomes" id="UP000054166">
    <property type="component" value="Unassembled WGS sequence"/>
</dbReference>
<dbReference type="HOGENOM" id="CLU_2414086_0_0_1"/>
<dbReference type="EMBL" id="KN832994">
    <property type="protein sequence ID" value="KIM82567.1"/>
    <property type="molecule type" value="Genomic_DNA"/>
</dbReference>